<dbReference type="EC" id="1.1.3.15" evidence="2"/>
<evidence type="ECO:0000256" key="8">
    <source>
        <dbReference type="PIRSR" id="PIRSR000138-2"/>
    </source>
</evidence>
<dbReference type="InterPro" id="IPR037396">
    <property type="entry name" value="FMN_HAD"/>
</dbReference>
<dbReference type="CDD" id="cd02809">
    <property type="entry name" value="alpha_hydroxyacid_oxid_FMN"/>
    <property type="match status" value="1"/>
</dbReference>
<gene>
    <name evidence="10" type="ORF">B4U80_03447</name>
</gene>
<dbReference type="PIRSF" id="PIRSF000138">
    <property type="entry name" value="Al-hdrx_acd_dh"/>
    <property type="match status" value="1"/>
</dbReference>
<feature type="binding site" evidence="8">
    <location>
        <position position="128"/>
    </location>
    <ligand>
        <name>FMN</name>
        <dbReference type="ChEBI" id="CHEBI:58210"/>
    </ligand>
</feature>
<dbReference type="InterPro" id="IPR012133">
    <property type="entry name" value="Alpha-hydoxy_acid_DH_FMN"/>
</dbReference>
<feature type="binding site" evidence="8">
    <location>
        <position position="178"/>
    </location>
    <ligand>
        <name>FMN</name>
        <dbReference type="ChEBI" id="CHEBI:58210"/>
    </ligand>
</feature>
<evidence type="ECO:0000256" key="7">
    <source>
        <dbReference type="PIRSR" id="PIRSR000138-1"/>
    </source>
</evidence>
<evidence type="ECO:0000313" key="11">
    <source>
        <dbReference type="Proteomes" id="UP000288716"/>
    </source>
</evidence>
<dbReference type="EMBL" id="NCKV01000241">
    <property type="protein sequence ID" value="RWS31199.1"/>
    <property type="molecule type" value="Genomic_DNA"/>
</dbReference>
<dbReference type="GO" id="GO:0005782">
    <property type="term" value="C:peroxisomal matrix"/>
    <property type="evidence" value="ECO:0007669"/>
    <property type="project" value="TreeGrafter"/>
</dbReference>
<dbReference type="PANTHER" id="PTHR10578">
    <property type="entry name" value="S -2-HYDROXY-ACID OXIDASE-RELATED"/>
    <property type="match status" value="1"/>
</dbReference>
<evidence type="ECO:0000256" key="3">
    <source>
        <dbReference type="ARBA" id="ARBA00023002"/>
    </source>
</evidence>
<dbReference type="Gene3D" id="3.20.20.70">
    <property type="entry name" value="Aldolase class I"/>
    <property type="match status" value="1"/>
</dbReference>
<feature type="active site" description="Proton acceptor" evidence="7">
    <location>
        <position position="280"/>
    </location>
</feature>
<feature type="binding site" evidence="8">
    <location>
        <position position="152"/>
    </location>
    <ligand>
        <name>glyoxylate</name>
        <dbReference type="ChEBI" id="CHEBI:36655"/>
    </ligand>
</feature>
<comment type="catalytic activity">
    <reaction evidence="6">
        <text>2-hydroxyoctanoate + O2 = 2-oxooctanoate + H2O2</text>
        <dbReference type="Rhea" id="RHEA:67940"/>
        <dbReference type="ChEBI" id="CHEBI:15379"/>
        <dbReference type="ChEBI" id="CHEBI:16240"/>
        <dbReference type="ChEBI" id="CHEBI:133514"/>
        <dbReference type="ChEBI" id="CHEBI:176689"/>
    </reaction>
    <physiologicalReaction direction="left-to-right" evidence="6">
        <dbReference type="Rhea" id="RHEA:67941"/>
    </physiologicalReaction>
</comment>
<evidence type="ECO:0000256" key="6">
    <source>
        <dbReference type="ARBA" id="ARBA00029327"/>
    </source>
</evidence>
<organism evidence="10 11">
    <name type="scientific">Leptotrombidium deliense</name>
    <dbReference type="NCBI Taxonomy" id="299467"/>
    <lineage>
        <taxon>Eukaryota</taxon>
        <taxon>Metazoa</taxon>
        <taxon>Ecdysozoa</taxon>
        <taxon>Arthropoda</taxon>
        <taxon>Chelicerata</taxon>
        <taxon>Arachnida</taxon>
        <taxon>Acari</taxon>
        <taxon>Acariformes</taxon>
        <taxon>Trombidiformes</taxon>
        <taxon>Prostigmata</taxon>
        <taxon>Anystina</taxon>
        <taxon>Parasitengona</taxon>
        <taxon>Trombiculoidea</taxon>
        <taxon>Trombiculidae</taxon>
        <taxon>Leptotrombidium</taxon>
    </lineage>
</organism>
<feature type="binding site" evidence="8">
    <location>
        <begin position="334"/>
        <end position="335"/>
    </location>
    <ligand>
        <name>FMN</name>
        <dbReference type="ChEBI" id="CHEBI:58210"/>
    </ligand>
</feature>
<feature type="binding site" evidence="8">
    <location>
        <position position="278"/>
    </location>
    <ligand>
        <name>FMN</name>
        <dbReference type="ChEBI" id="CHEBI:58210"/>
    </ligand>
</feature>
<protein>
    <recommendedName>
        <fullName evidence="2">(S)-2-hydroxy-acid oxidase</fullName>
        <ecNumber evidence="2">1.1.3.15</ecNumber>
    </recommendedName>
</protein>
<feature type="domain" description="FMN hydroxy acid dehydrogenase" evidence="9">
    <location>
        <begin position="19"/>
        <end position="403"/>
    </location>
</feature>
<comment type="catalytic activity">
    <reaction evidence="5">
        <text>a (2S)-2-hydroxycarboxylate + O2 = a 2-oxocarboxylate + H2O2</text>
        <dbReference type="Rhea" id="RHEA:16789"/>
        <dbReference type="ChEBI" id="CHEBI:15379"/>
        <dbReference type="ChEBI" id="CHEBI:16240"/>
        <dbReference type="ChEBI" id="CHEBI:35179"/>
        <dbReference type="ChEBI" id="CHEBI:58123"/>
        <dbReference type="EC" id="1.1.3.15"/>
    </reaction>
    <physiologicalReaction direction="left-to-right" evidence="5">
        <dbReference type="Rhea" id="RHEA:16790"/>
    </physiologicalReaction>
</comment>
<feature type="binding site" evidence="8">
    <location>
        <position position="45"/>
    </location>
    <ligand>
        <name>glyoxylate</name>
        <dbReference type="ChEBI" id="CHEBI:36655"/>
    </ligand>
</feature>
<sequence length="408" mass="45160">SSLKCKHSYLRRDLFLLDKMAKQLICLKDFEVFAKSHLSVAANGYYSSGANYEQTLHENTSAFSQLKICPQFLRKSVAERCMQTTLLGSKVSMPICVSPTAMQRMAHPDGEIATAKACQTTNTIMTLSTIATSSIEEVANAAPSAVKWFQLYIYKDRKVTEHLIRRAESNGFEALVLTIDSPFFGTRYADIRNKFCLPPHLRMANFNKGDQASDAINESKDGSSLTAYVNSLFDASLTWKDVQWLKKFTKLKVIIKGVLTPEDALKAVEVGASAIIVSNHGARQLDSVPATIAVLPEIVSAVGNKCEVYIDGGIRSGTDILKALALGAKAVFIGRPILWGLCYDVCLFFEHHFSLFTRRIFKGEEGVKQVLDILRKELDVAMALSGCATLDDISAHLIRHERSFFSKL</sequence>
<dbReference type="GO" id="GO:0001561">
    <property type="term" value="P:fatty acid alpha-oxidation"/>
    <property type="evidence" value="ECO:0007669"/>
    <property type="project" value="TreeGrafter"/>
</dbReference>
<dbReference type="Pfam" id="PF01070">
    <property type="entry name" value="FMN_dh"/>
    <property type="match status" value="1"/>
</dbReference>
<dbReference type="GO" id="GO:0010181">
    <property type="term" value="F:FMN binding"/>
    <property type="evidence" value="ECO:0007669"/>
    <property type="project" value="InterPro"/>
</dbReference>
<evidence type="ECO:0000259" key="9">
    <source>
        <dbReference type="PROSITE" id="PS51349"/>
    </source>
</evidence>
<dbReference type="InterPro" id="IPR013785">
    <property type="entry name" value="Aldolase_TIM"/>
</dbReference>
<comment type="similarity">
    <text evidence="4">Belongs to the FMN-dependent alpha-hydroxy acid dehydrogenase family.</text>
</comment>
<dbReference type="AlphaFoldDB" id="A0A443SUL4"/>
<feature type="binding site" evidence="8">
    <location>
        <position position="150"/>
    </location>
    <ligand>
        <name>FMN</name>
        <dbReference type="ChEBI" id="CHEBI:58210"/>
    </ligand>
</feature>
<dbReference type="InterPro" id="IPR008259">
    <property type="entry name" value="FMN_hydac_DH_AS"/>
</dbReference>
<keyword evidence="8" id="KW-0285">Flavoprotein</keyword>
<feature type="binding site" evidence="8">
    <location>
        <position position="187"/>
    </location>
    <ligand>
        <name>glyoxylate</name>
        <dbReference type="ChEBI" id="CHEBI:36655"/>
    </ligand>
</feature>
<dbReference type="VEuPathDB" id="VectorBase:LDEU000838"/>
<keyword evidence="8" id="KW-0288">FMN</keyword>
<dbReference type="PROSITE" id="PS00557">
    <property type="entry name" value="FMN_HYDROXY_ACID_DH_1"/>
    <property type="match status" value="1"/>
</dbReference>
<reference evidence="10 11" key="1">
    <citation type="journal article" date="2018" name="Gigascience">
        <title>Genomes of trombidid mites reveal novel predicted allergens and laterally-transferred genes associated with secondary metabolism.</title>
        <authorList>
            <person name="Dong X."/>
            <person name="Chaisiri K."/>
            <person name="Xia D."/>
            <person name="Armstrong S.D."/>
            <person name="Fang Y."/>
            <person name="Donnelly M.J."/>
            <person name="Kadowaki T."/>
            <person name="McGarry J.W."/>
            <person name="Darby A.C."/>
            <person name="Makepeace B.L."/>
        </authorList>
    </citation>
    <scope>NUCLEOTIDE SEQUENCE [LARGE SCALE GENOMIC DNA]</scope>
    <source>
        <strain evidence="10">UoL-UT</strain>
    </source>
</reference>
<evidence type="ECO:0000256" key="5">
    <source>
        <dbReference type="ARBA" id="ARBA00029325"/>
    </source>
</evidence>
<feature type="binding site" evidence="8">
    <location>
        <begin position="99"/>
        <end position="101"/>
    </location>
    <ligand>
        <name>FMN</name>
        <dbReference type="ChEBI" id="CHEBI:58210"/>
    </ligand>
</feature>
<keyword evidence="11" id="KW-1185">Reference proteome</keyword>
<dbReference type="FunFam" id="3.20.20.70:FF:000056">
    <property type="entry name" value="hydroxyacid oxidase 2"/>
    <property type="match status" value="1"/>
</dbReference>
<evidence type="ECO:0000313" key="10">
    <source>
        <dbReference type="EMBL" id="RWS31199.1"/>
    </source>
</evidence>
<feature type="binding site" evidence="8">
    <location>
        <position position="280"/>
    </location>
    <ligand>
        <name>glyoxylate</name>
        <dbReference type="ChEBI" id="CHEBI:36655"/>
    </ligand>
</feature>
<comment type="caution">
    <text evidence="10">The sequence shown here is derived from an EMBL/GenBank/DDBJ whole genome shotgun (WGS) entry which is preliminary data.</text>
</comment>
<dbReference type="PANTHER" id="PTHR10578:SF149">
    <property type="entry name" value="2-HYDROXYACID OXIDASE 2"/>
    <property type="match status" value="1"/>
</dbReference>
<feature type="binding site" evidence="8">
    <location>
        <begin position="311"/>
        <end position="315"/>
    </location>
    <ligand>
        <name>FMN</name>
        <dbReference type="ChEBI" id="CHEBI:58210"/>
    </ligand>
</feature>
<feature type="binding site" evidence="8">
    <location>
        <position position="256"/>
    </location>
    <ligand>
        <name>FMN</name>
        <dbReference type="ChEBI" id="CHEBI:58210"/>
    </ligand>
</feature>
<feature type="binding site" evidence="8">
    <location>
        <position position="283"/>
    </location>
    <ligand>
        <name>glyoxylate</name>
        <dbReference type="ChEBI" id="CHEBI:36655"/>
    </ligand>
</feature>
<evidence type="ECO:0000256" key="2">
    <source>
        <dbReference type="ARBA" id="ARBA00013087"/>
    </source>
</evidence>
<dbReference type="PROSITE" id="PS51349">
    <property type="entry name" value="FMN_HYDROXY_ACID_DH_2"/>
    <property type="match status" value="1"/>
</dbReference>
<dbReference type="SUPFAM" id="SSF51395">
    <property type="entry name" value="FMN-linked oxidoreductases"/>
    <property type="match status" value="1"/>
</dbReference>
<dbReference type="GO" id="GO:0003973">
    <property type="term" value="F:(S)-2-hydroxy-acid oxidase activity"/>
    <property type="evidence" value="ECO:0007669"/>
    <property type="project" value="UniProtKB-EC"/>
</dbReference>
<feature type="non-terminal residue" evidence="10">
    <location>
        <position position="1"/>
    </location>
</feature>
<evidence type="ECO:0000256" key="4">
    <source>
        <dbReference type="ARBA" id="ARBA00024042"/>
    </source>
</evidence>
<dbReference type="InterPro" id="IPR000262">
    <property type="entry name" value="FMN-dep_DH"/>
</dbReference>
<accession>A0A443SUL4</accession>
<dbReference type="STRING" id="299467.A0A443SUL4"/>
<dbReference type="Proteomes" id="UP000288716">
    <property type="component" value="Unassembled WGS sequence"/>
</dbReference>
<name>A0A443SUL4_9ACAR</name>
<keyword evidence="3" id="KW-0560">Oxidoreductase</keyword>
<comment type="cofactor">
    <cofactor evidence="1">
        <name>FMN</name>
        <dbReference type="ChEBI" id="CHEBI:58210"/>
    </cofactor>
</comment>
<proteinExistence type="inferred from homology"/>
<evidence type="ECO:0000256" key="1">
    <source>
        <dbReference type="ARBA" id="ARBA00001917"/>
    </source>
</evidence>
<dbReference type="OrthoDB" id="25826at2759"/>